<dbReference type="InterPro" id="IPR000515">
    <property type="entry name" value="MetI-like"/>
</dbReference>
<dbReference type="AlphaFoldDB" id="A0A3G8ZKY4"/>
<keyword evidence="2 7" id="KW-0813">Transport</keyword>
<evidence type="ECO:0000256" key="5">
    <source>
        <dbReference type="ARBA" id="ARBA00022989"/>
    </source>
</evidence>
<keyword evidence="4 7" id="KW-0812">Transmembrane</keyword>
<proteinExistence type="inferred from homology"/>
<accession>A0A3G8ZKY4</accession>
<feature type="domain" description="ABC transmembrane type-1" evidence="8">
    <location>
        <begin position="103"/>
        <end position="498"/>
    </location>
</feature>
<evidence type="ECO:0000313" key="10">
    <source>
        <dbReference type="Proteomes" id="UP000268084"/>
    </source>
</evidence>
<keyword evidence="3" id="KW-1003">Cell membrane</keyword>
<feature type="transmembrane region" description="Helical" evidence="7">
    <location>
        <begin position="317"/>
        <end position="335"/>
    </location>
</feature>
<feature type="transmembrane region" description="Helical" evidence="7">
    <location>
        <begin position="375"/>
        <end position="394"/>
    </location>
</feature>
<feature type="transmembrane region" description="Helical" evidence="7">
    <location>
        <begin position="481"/>
        <end position="505"/>
    </location>
</feature>
<comment type="subcellular location">
    <subcellularLocation>
        <location evidence="1 7">Cell membrane</location>
        <topology evidence="1 7">Multi-pass membrane protein</topology>
    </subcellularLocation>
</comment>
<protein>
    <submittedName>
        <fullName evidence="9">ABC transporter permease</fullName>
    </submittedName>
</protein>
<feature type="transmembrane region" description="Helical" evidence="7">
    <location>
        <begin position="262"/>
        <end position="283"/>
    </location>
</feature>
<sequence>MLVFIGRRLVVSFFIILASTALTYVLVAFSDNPLKDLLELRGSLRETKIAARTIALNLDTPVPGRYFLWLGDVGKCLWPWSDTCTLGLNRDGKPVLPQLQSAIGSTLRLVIVATLLALVLGVVTGVVTALRQYSVFDYTVTFVAFLCFSLPVFWVSTLLKQYIAIDLNTWLGSPTLTYGGIALLAAVAGLFWALIIGGTRRRYLTVFGAGFAATFLVIYLLLSTNFFVTPYFGVIGVAVFGLAAALGWSALFAGLDARNRPVLYSSLATVVVGVVISIAGKSLLDEANWLTVIGMLVLLMLIGVVSGRLLGGQSTKLAGRVAATTGFTVGILIVVDRLLRSYPALFAATGGRPIKTNGSETPNLNADFWTTNLDYLMYLLLPTIAIMLISFAGYTRYTRASMLDVMSQDYVRTARAKGLNNRTVIVRHAFRNALIPLATLVAFDFAGILGGAVITETVFGWSGMGKMFTTGITNVDPNPVMAFFLITGTATVLFNMLADIAYAYLDPRIRLG</sequence>
<dbReference type="KEGG" id="nak:EH165_03995"/>
<evidence type="ECO:0000256" key="4">
    <source>
        <dbReference type="ARBA" id="ARBA00022692"/>
    </source>
</evidence>
<dbReference type="EMBL" id="CP034170">
    <property type="protein sequence ID" value="AZI57447.1"/>
    <property type="molecule type" value="Genomic_DNA"/>
</dbReference>
<feature type="transmembrane region" description="Helical" evidence="7">
    <location>
        <begin position="228"/>
        <end position="255"/>
    </location>
</feature>
<name>A0A3G8ZKY4_9ACTN</name>
<gene>
    <name evidence="9" type="ORF">EH165_03995</name>
</gene>
<dbReference type="OrthoDB" id="147639at2"/>
<reference evidence="9 10" key="1">
    <citation type="submission" date="2018-11" db="EMBL/GenBank/DDBJ databases">
        <authorList>
            <person name="Da X."/>
        </authorList>
    </citation>
    <scope>NUCLEOTIDE SEQUENCE [LARGE SCALE GENOMIC DNA]</scope>
    <source>
        <strain evidence="9 10">S14-144</strain>
    </source>
</reference>
<dbReference type="CDD" id="cd06261">
    <property type="entry name" value="TM_PBP2"/>
    <property type="match status" value="1"/>
</dbReference>
<evidence type="ECO:0000256" key="3">
    <source>
        <dbReference type="ARBA" id="ARBA00022475"/>
    </source>
</evidence>
<dbReference type="PROSITE" id="PS50928">
    <property type="entry name" value="ABC_TM1"/>
    <property type="match status" value="1"/>
</dbReference>
<keyword evidence="5 7" id="KW-1133">Transmembrane helix</keyword>
<evidence type="ECO:0000256" key="2">
    <source>
        <dbReference type="ARBA" id="ARBA00022448"/>
    </source>
</evidence>
<feature type="transmembrane region" description="Helical" evidence="7">
    <location>
        <begin position="289"/>
        <end position="310"/>
    </location>
</feature>
<evidence type="ECO:0000259" key="8">
    <source>
        <dbReference type="PROSITE" id="PS50928"/>
    </source>
</evidence>
<feature type="transmembrane region" description="Helical" evidence="7">
    <location>
        <begin position="203"/>
        <end position="222"/>
    </location>
</feature>
<keyword evidence="10" id="KW-1185">Reference proteome</keyword>
<feature type="transmembrane region" description="Helical" evidence="7">
    <location>
        <begin position="437"/>
        <end position="461"/>
    </location>
</feature>
<dbReference type="GO" id="GO:0055085">
    <property type="term" value="P:transmembrane transport"/>
    <property type="evidence" value="ECO:0007669"/>
    <property type="project" value="InterPro"/>
</dbReference>
<dbReference type="Pfam" id="PF00528">
    <property type="entry name" value="BPD_transp_1"/>
    <property type="match status" value="1"/>
</dbReference>
<dbReference type="Proteomes" id="UP000268084">
    <property type="component" value="Chromosome"/>
</dbReference>
<feature type="transmembrane region" description="Helical" evidence="7">
    <location>
        <begin position="9"/>
        <end position="29"/>
    </location>
</feature>
<evidence type="ECO:0000256" key="7">
    <source>
        <dbReference type="RuleBase" id="RU363032"/>
    </source>
</evidence>
<dbReference type="PRINTS" id="PR00173">
    <property type="entry name" value="EDTRNSPORT"/>
</dbReference>
<dbReference type="Gene3D" id="1.10.3720.10">
    <property type="entry name" value="MetI-like"/>
    <property type="match status" value="1"/>
</dbReference>
<organism evidence="9 10">
    <name type="scientific">Nakamurella antarctica</name>
    <dbReference type="NCBI Taxonomy" id="1902245"/>
    <lineage>
        <taxon>Bacteria</taxon>
        <taxon>Bacillati</taxon>
        <taxon>Actinomycetota</taxon>
        <taxon>Actinomycetes</taxon>
        <taxon>Nakamurellales</taxon>
        <taxon>Nakamurellaceae</taxon>
        <taxon>Nakamurella</taxon>
    </lineage>
</organism>
<dbReference type="SUPFAM" id="SSF161098">
    <property type="entry name" value="MetI-like"/>
    <property type="match status" value="1"/>
</dbReference>
<dbReference type="PANTHER" id="PTHR30465">
    <property type="entry name" value="INNER MEMBRANE ABC TRANSPORTER"/>
    <property type="match status" value="1"/>
</dbReference>
<feature type="transmembrane region" description="Helical" evidence="7">
    <location>
        <begin position="135"/>
        <end position="156"/>
    </location>
</feature>
<evidence type="ECO:0000256" key="1">
    <source>
        <dbReference type="ARBA" id="ARBA00004651"/>
    </source>
</evidence>
<keyword evidence="6 7" id="KW-0472">Membrane</keyword>
<feature type="transmembrane region" description="Helical" evidence="7">
    <location>
        <begin position="176"/>
        <end position="196"/>
    </location>
</feature>
<dbReference type="PANTHER" id="PTHR30465:SF0">
    <property type="entry name" value="OLIGOPEPTIDE TRANSPORT SYSTEM PERMEASE PROTEIN APPB"/>
    <property type="match status" value="1"/>
</dbReference>
<evidence type="ECO:0000256" key="6">
    <source>
        <dbReference type="ARBA" id="ARBA00023136"/>
    </source>
</evidence>
<reference evidence="9 10" key="2">
    <citation type="submission" date="2018-12" db="EMBL/GenBank/DDBJ databases">
        <title>Nakamurella antarcticus sp. nov., isolated from Antarctica South Shetland Islands soil.</title>
        <authorList>
            <person name="Peng F."/>
        </authorList>
    </citation>
    <scope>NUCLEOTIDE SEQUENCE [LARGE SCALE GENOMIC DNA]</scope>
    <source>
        <strain evidence="9 10">S14-144</strain>
    </source>
</reference>
<dbReference type="InterPro" id="IPR035906">
    <property type="entry name" value="MetI-like_sf"/>
</dbReference>
<evidence type="ECO:0000313" key="9">
    <source>
        <dbReference type="EMBL" id="AZI57447.1"/>
    </source>
</evidence>
<feature type="transmembrane region" description="Helical" evidence="7">
    <location>
        <begin position="107"/>
        <end position="128"/>
    </location>
</feature>
<comment type="similarity">
    <text evidence="7">Belongs to the binding-protein-dependent transport system permease family.</text>
</comment>
<dbReference type="GO" id="GO:0005886">
    <property type="term" value="C:plasma membrane"/>
    <property type="evidence" value="ECO:0007669"/>
    <property type="project" value="UniProtKB-SubCell"/>
</dbReference>